<proteinExistence type="predicted"/>
<evidence type="ECO:0000313" key="2">
    <source>
        <dbReference type="EMBL" id="GAC92911.1"/>
    </source>
</evidence>
<name>R9NWM6_PSEHS</name>
<dbReference type="GO" id="GO:0016301">
    <property type="term" value="F:kinase activity"/>
    <property type="evidence" value="ECO:0007669"/>
    <property type="project" value="UniProtKB-KW"/>
</dbReference>
<feature type="region of interest" description="Disordered" evidence="1">
    <location>
        <begin position="1"/>
        <end position="45"/>
    </location>
</feature>
<reference evidence="3" key="1">
    <citation type="journal article" date="2013" name="Genome Announc.">
        <title>Draft genome sequence of the basidiomycetous yeast-like fungus Pseudozyma hubeiensis SY62, which produces an abundant amount of the biosurfactant mannosylerythritol lipids.</title>
        <authorList>
            <person name="Konishi M."/>
            <person name="Hatada Y."/>
            <person name="Horiuchi J."/>
        </authorList>
    </citation>
    <scope>NUCLEOTIDE SEQUENCE [LARGE SCALE GENOMIC DNA]</scope>
    <source>
        <strain evidence="3">SY62</strain>
    </source>
</reference>
<keyword evidence="2" id="KW-0418">Kinase</keyword>
<organism evidence="2 3">
    <name type="scientific">Pseudozyma hubeiensis (strain SY62)</name>
    <name type="common">Yeast</name>
    <dbReference type="NCBI Taxonomy" id="1305764"/>
    <lineage>
        <taxon>Eukaryota</taxon>
        <taxon>Fungi</taxon>
        <taxon>Dikarya</taxon>
        <taxon>Basidiomycota</taxon>
        <taxon>Ustilaginomycotina</taxon>
        <taxon>Ustilaginomycetes</taxon>
        <taxon>Ustilaginales</taxon>
        <taxon>Ustilaginaceae</taxon>
        <taxon>Pseudozyma</taxon>
    </lineage>
</organism>
<keyword evidence="2" id="KW-0808">Transferase</keyword>
<accession>R9NWM6</accession>
<evidence type="ECO:0000313" key="3">
    <source>
        <dbReference type="Proteomes" id="UP000014071"/>
    </source>
</evidence>
<evidence type="ECO:0000256" key="1">
    <source>
        <dbReference type="SAM" id="MobiDB-lite"/>
    </source>
</evidence>
<keyword evidence="3" id="KW-1185">Reference proteome</keyword>
<dbReference type="Proteomes" id="UP000014071">
    <property type="component" value="Unassembled WGS sequence"/>
</dbReference>
<protein>
    <submittedName>
        <fullName evidence="2">Casein kinase II</fullName>
    </submittedName>
</protein>
<dbReference type="RefSeq" id="XP_012186498.1">
    <property type="nucleotide sequence ID" value="XM_012331108.1"/>
</dbReference>
<sequence length="133" mass="14681">MLDSVSRSCESNSVEMQQSPSISANYCLSERNKSDDPAETSAVEPLEPDPLLRFLAKPDQRALQNYAARLEGVVCKGKIELVPDRNGDERPGGDQSGRASISIWIHSCCASAIQLGICRQFSRSEDGKRRYFS</sequence>
<dbReference type="EMBL" id="DF238770">
    <property type="protein sequence ID" value="GAC92911.1"/>
    <property type="molecule type" value="Genomic_DNA"/>
</dbReference>
<dbReference type="HOGENOM" id="CLU_1907607_0_0_1"/>
<gene>
    <name evidence="2" type="ORF">PHSY_000470</name>
</gene>
<feature type="compositionally biased region" description="Polar residues" evidence="1">
    <location>
        <begin position="1"/>
        <end position="26"/>
    </location>
</feature>
<dbReference type="GeneID" id="24105777"/>
<dbReference type="AlphaFoldDB" id="R9NWM6"/>